<dbReference type="InterPro" id="IPR036291">
    <property type="entry name" value="NAD(P)-bd_dom_sf"/>
</dbReference>
<dbReference type="FunFam" id="3.30.360.10:FF:000008">
    <property type="entry name" value="Alpha-aminoadipic semialdehyde synthase, mitochondrial"/>
    <property type="match status" value="1"/>
</dbReference>
<evidence type="ECO:0000256" key="6">
    <source>
        <dbReference type="ARBA" id="ARBA00023268"/>
    </source>
</evidence>
<proteinExistence type="inferred from homology"/>
<feature type="domain" description="Alanine dehydrogenase/pyridine nucleotide transhydrogenase N-terminal" evidence="9">
    <location>
        <begin position="34"/>
        <end position="164"/>
    </location>
</feature>
<dbReference type="InterPro" id="IPR032095">
    <property type="entry name" value="Sacchrp_dh-like_C"/>
</dbReference>
<dbReference type="UniPathway" id="UPA00868">
    <property type="reaction ID" value="UER00835"/>
</dbReference>
<comment type="similarity">
    <text evidence="7">In the C-terminal section; belongs to the saccharopine dehydrogenase family.</text>
</comment>
<dbReference type="OMA" id="TPHVHDI"/>
<evidence type="ECO:0000256" key="5">
    <source>
        <dbReference type="ARBA" id="ARBA00023002"/>
    </source>
</evidence>
<dbReference type="Gene3D" id="1.10.1870.10">
    <property type="entry name" value="Domain 3, Saccharopine reductase"/>
    <property type="match status" value="1"/>
</dbReference>
<dbReference type="Pfam" id="PF03435">
    <property type="entry name" value="Sacchrp_dh_NADP"/>
    <property type="match status" value="1"/>
</dbReference>
<dbReference type="CDD" id="cd12189">
    <property type="entry name" value="LKR_SDH_like"/>
    <property type="match status" value="1"/>
</dbReference>
<comment type="similarity">
    <text evidence="3">In the N-terminal section; belongs to the AlaDH/PNT family.</text>
</comment>
<dbReference type="InterPro" id="IPR007886">
    <property type="entry name" value="AlaDH/PNT_N"/>
</dbReference>
<dbReference type="SUPFAM" id="SSF51735">
    <property type="entry name" value="NAD(P)-binding Rossmann-fold domains"/>
    <property type="match status" value="1"/>
</dbReference>
<dbReference type="InterPro" id="IPR005097">
    <property type="entry name" value="Sacchrp_dh_NADP-bd"/>
</dbReference>
<dbReference type="Gene3D" id="3.40.50.720">
    <property type="entry name" value="NAD(P)-binding Rossmann-like Domain"/>
    <property type="match status" value="2"/>
</dbReference>
<dbReference type="RefSeq" id="XP_027199153.1">
    <property type="nucleotide sequence ID" value="XM_027343352.1"/>
</dbReference>
<feature type="domain" description="Alanine dehydrogenase/pyridine nucleotide transhydrogenase NAD(H)-binding" evidence="8">
    <location>
        <begin position="204"/>
        <end position="407"/>
    </location>
</feature>
<protein>
    <submittedName>
        <fullName evidence="11 12">Alpha-aminoadipic semialdehyde synthase, mitochondrial-like</fullName>
    </submittedName>
</protein>
<dbReference type="SUPFAM" id="SSF52283">
    <property type="entry name" value="Formate/glycerate dehydrogenase catalytic domain-like"/>
    <property type="match status" value="1"/>
</dbReference>
<evidence type="ECO:0000313" key="10">
    <source>
        <dbReference type="Proteomes" id="UP000515146"/>
    </source>
</evidence>
<dbReference type="CTD" id="34064"/>
<evidence type="ECO:0000256" key="4">
    <source>
        <dbReference type="ARBA" id="ARBA00022857"/>
    </source>
</evidence>
<evidence type="ECO:0000256" key="2">
    <source>
        <dbReference type="ARBA" id="ARBA00004720"/>
    </source>
</evidence>
<keyword evidence="4" id="KW-0521">NADP</keyword>
<dbReference type="RefSeq" id="XP_027199154.1">
    <property type="nucleotide sequence ID" value="XM_027343353.1"/>
</dbReference>
<dbReference type="InterPro" id="IPR007698">
    <property type="entry name" value="AlaDH/PNT_NAD(H)-bd"/>
</dbReference>
<gene>
    <name evidence="11 12" type="primary">LOC113793337</name>
</gene>
<dbReference type="GO" id="GO:0019878">
    <property type="term" value="P:lysine biosynthetic process via aminoadipic acid"/>
    <property type="evidence" value="ECO:0007669"/>
    <property type="project" value="TreeGrafter"/>
</dbReference>
<keyword evidence="6" id="KW-0511">Multifunctional enzyme</keyword>
<dbReference type="SMART" id="SM01003">
    <property type="entry name" value="AlaDh_PNT_N"/>
    <property type="match status" value="1"/>
</dbReference>
<dbReference type="GO" id="GO:0005737">
    <property type="term" value="C:cytoplasm"/>
    <property type="evidence" value="ECO:0007669"/>
    <property type="project" value="TreeGrafter"/>
</dbReference>
<dbReference type="AlphaFoldDB" id="A0A6P6Y425"/>
<sequence length="938" mass="104450">MYVPYLTARSTAVAFRSISYRFKSTSLDAKKILAIRREDASIWERRAPLAPLHVRQLVRKGVKVIVQPSNRRAYPLQSYVQSGAVVQEDISEAPVIIGVKQVPVDLLLPNKTYAFFSHTIKAQEANMPLLDACLDRNIRLIDYEKMVDSMNQRVVAFGRYAGIAGMINIMHGLGLRLLALGHHTPFMHIGPAHNYRDSGSAKQAVRASGYEIALAMMPRSIGPLTFVFTGSGNVSQGAQEIFQELPFEYVDVKDLPHVSQLGQTTKVYGAVVSRADHWVNKNGSSFDPEEAEQHPERYYSNFASNIAPHASVIVNGIYWAPDSPRLLTIPDAKRLLQPHYAPWLPTSIGSPALPHRLLAICDISADPGGSVEFMTDCTTIDNPFCLYDADYNKKTSDFAGPGVLVCSIDNMPTQLPLEATQSFGDLLRPYIFDIINSDANESFEKFKGSDVVQRAVIASNGKLTSNFEYIMEMRTQKDKSKSSKSRADNEKSVLVLGAGFVAAPLVEILTRDEKVHVIIASDLQAPSENVAKNAKKSNAESIVVDVLKNQDLLETLIQESDLVISLLPYSLHPIIAQKCIQFKKNMVTASYKSPEMRALHDEALDAGVTILNEVGLDPGIDHLFAMECFEQVHSNGGKITSFKSFCGGIPAPESADNSLLYKFSWNPRGVILNTLSSARWLEKGKVHEVPEGGALMDAVRDIDFLKGFNFEGYPNRDSLIYQDVYGLNSVRTLLRGTLRYKGFCNLMKGFHMMQLLNTNPHPLLHPNGPDITWRQFIANVLAQPEDILPTTVKNIMFEKIGQDEQRMQALEELGLLGDEMIAKKHSPFETLMYYLTNKLMYQPGERDLVVLRHEINVEWPDQSKEKRNINLVVYGDPDGYSAMAKTVGYPTGIAANMILNGEIQEKGVIGPTSVNVYNTMIKRLRMEGIRAVEKSTKY</sequence>
<reference evidence="11 12" key="1">
    <citation type="submission" date="2025-04" db="UniProtKB">
        <authorList>
            <consortium name="RefSeq"/>
        </authorList>
    </citation>
    <scope>IDENTIFICATION</scope>
    <source>
        <strain evidence="11 12">Airmid</strain>
    </source>
</reference>
<dbReference type="PANTHER" id="PTHR11133">
    <property type="entry name" value="SACCHAROPINE DEHYDROGENASE"/>
    <property type="match status" value="1"/>
</dbReference>
<dbReference type="Proteomes" id="UP000515146">
    <property type="component" value="Unplaced"/>
</dbReference>
<dbReference type="Gene3D" id="3.30.360.10">
    <property type="entry name" value="Dihydrodipicolinate Reductase, domain 2"/>
    <property type="match status" value="1"/>
</dbReference>
<evidence type="ECO:0000259" key="9">
    <source>
        <dbReference type="SMART" id="SM01003"/>
    </source>
</evidence>
<dbReference type="PANTHER" id="PTHR11133:SF22">
    <property type="entry name" value="ALPHA-AMINOADIPIC SEMIALDEHYDE SYNTHASE, MITOCHONDRIAL"/>
    <property type="match status" value="1"/>
</dbReference>
<dbReference type="SUPFAM" id="SSF55347">
    <property type="entry name" value="Glyceraldehyde-3-phosphate dehydrogenase-like, C-terminal domain"/>
    <property type="match status" value="1"/>
</dbReference>
<dbReference type="GO" id="GO:0004753">
    <property type="term" value="F:saccharopine dehydrogenase activity"/>
    <property type="evidence" value="ECO:0007669"/>
    <property type="project" value="TreeGrafter"/>
</dbReference>
<dbReference type="KEGG" id="dpte:113793337"/>
<keyword evidence="10" id="KW-1185">Reference proteome</keyword>
<dbReference type="OrthoDB" id="10059875at2759"/>
<comment type="pathway">
    <text evidence="1">Amino-acid degradation; L-lysine degradation via saccharopine pathway; glutaryl-CoA from L-lysine: step 1/6.</text>
</comment>
<evidence type="ECO:0000256" key="7">
    <source>
        <dbReference type="ARBA" id="ARBA00025744"/>
    </source>
</evidence>
<organism evidence="10 12">
    <name type="scientific">Dermatophagoides pteronyssinus</name>
    <name type="common">European house dust mite</name>
    <dbReference type="NCBI Taxonomy" id="6956"/>
    <lineage>
        <taxon>Eukaryota</taxon>
        <taxon>Metazoa</taxon>
        <taxon>Ecdysozoa</taxon>
        <taxon>Arthropoda</taxon>
        <taxon>Chelicerata</taxon>
        <taxon>Arachnida</taxon>
        <taxon>Acari</taxon>
        <taxon>Acariformes</taxon>
        <taxon>Sarcoptiformes</taxon>
        <taxon>Astigmata</taxon>
        <taxon>Psoroptidia</taxon>
        <taxon>Analgoidea</taxon>
        <taxon>Pyroglyphidae</taxon>
        <taxon>Dermatophagoidinae</taxon>
        <taxon>Dermatophagoides</taxon>
    </lineage>
</organism>
<evidence type="ECO:0000313" key="11">
    <source>
        <dbReference type="RefSeq" id="XP_027199153.1"/>
    </source>
</evidence>
<dbReference type="SMART" id="SM01002">
    <property type="entry name" value="AlaDh_PNT_C"/>
    <property type="match status" value="1"/>
</dbReference>
<dbReference type="Pfam" id="PF16653">
    <property type="entry name" value="Sacchrp_dh_C"/>
    <property type="match status" value="1"/>
</dbReference>
<dbReference type="GO" id="GO:0033512">
    <property type="term" value="P:L-lysine catabolic process to acetyl-CoA via saccharopine"/>
    <property type="evidence" value="ECO:0007669"/>
    <property type="project" value="UniProtKB-UniPathway"/>
</dbReference>
<evidence type="ECO:0000256" key="3">
    <source>
        <dbReference type="ARBA" id="ARBA00005624"/>
    </source>
</evidence>
<accession>A0A6P6Y425</accession>
<dbReference type="GeneID" id="113793337"/>
<dbReference type="FunFam" id="3.40.50.720:FF:000072">
    <property type="entry name" value="Saccharopine dehydrogenase [NADP(+), L-glutamate-forming]"/>
    <property type="match status" value="1"/>
</dbReference>
<name>A0A6P6Y425_DERPT</name>
<dbReference type="FunFam" id="3.40.50.720:FF:000087">
    <property type="entry name" value="alpha-aminoadipic semialdehyde synthase, mitochondrial"/>
    <property type="match status" value="1"/>
</dbReference>
<evidence type="ECO:0000256" key="1">
    <source>
        <dbReference type="ARBA" id="ARBA00004682"/>
    </source>
</evidence>
<dbReference type="Pfam" id="PF05222">
    <property type="entry name" value="AlaDh_PNT_N"/>
    <property type="match status" value="1"/>
</dbReference>
<evidence type="ECO:0000313" key="12">
    <source>
        <dbReference type="RefSeq" id="XP_027199154.1"/>
    </source>
</evidence>
<dbReference type="InterPro" id="IPR051168">
    <property type="entry name" value="AASS"/>
</dbReference>
<keyword evidence="5" id="KW-0560">Oxidoreductase</keyword>
<comment type="pathway">
    <text evidence="2">Amino-acid degradation; L-lysine degradation via saccharopine pathway; glutaryl-CoA from L-lysine: step 2/6.</text>
</comment>
<evidence type="ECO:0000259" key="8">
    <source>
        <dbReference type="SMART" id="SM01002"/>
    </source>
</evidence>